<feature type="binding site" evidence="7">
    <location>
        <position position="295"/>
    </location>
    <ligand>
        <name>Fe(2+)</name>
        <dbReference type="ChEBI" id="CHEBI:29033"/>
    </ligand>
</feature>
<keyword evidence="2 7" id="KW-0408">Iron</keyword>
<dbReference type="RefSeq" id="WP_142603383.1">
    <property type="nucleotide sequence ID" value="NZ_FXSZ01000004.1"/>
</dbReference>
<dbReference type="Proteomes" id="UP000315971">
    <property type="component" value="Unassembled WGS sequence"/>
</dbReference>
<dbReference type="GO" id="GO:0006783">
    <property type="term" value="P:heme biosynthetic process"/>
    <property type="evidence" value="ECO:0007669"/>
    <property type="project" value="UniProtKB-UniRule"/>
</dbReference>
<keyword evidence="7" id="KW-0963">Cytoplasm</keyword>
<comment type="catalytic activity">
    <reaction evidence="7">
        <text>heme b + 2 H(+) = protoporphyrin IX + Fe(2+)</text>
        <dbReference type="Rhea" id="RHEA:22584"/>
        <dbReference type="ChEBI" id="CHEBI:15378"/>
        <dbReference type="ChEBI" id="CHEBI:29033"/>
        <dbReference type="ChEBI" id="CHEBI:57306"/>
        <dbReference type="ChEBI" id="CHEBI:60344"/>
        <dbReference type="EC" id="4.98.1.1"/>
    </reaction>
</comment>
<evidence type="ECO:0000256" key="8">
    <source>
        <dbReference type="RuleBase" id="RU004185"/>
    </source>
</evidence>
<gene>
    <name evidence="7" type="primary">hemH</name>
    <name evidence="9" type="ORF">SAMN06265350_104308</name>
</gene>
<feature type="binding site" evidence="7">
    <location>
        <position position="192"/>
    </location>
    <ligand>
        <name>Fe(2+)</name>
        <dbReference type="ChEBI" id="CHEBI:29033"/>
    </ligand>
</feature>
<organism evidence="9 10">
    <name type="scientific">Solitalea koreensis</name>
    <dbReference type="NCBI Taxonomy" id="543615"/>
    <lineage>
        <taxon>Bacteria</taxon>
        <taxon>Pseudomonadati</taxon>
        <taxon>Bacteroidota</taxon>
        <taxon>Sphingobacteriia</taxon>
        <taxon>Sphingobacteriales</taxon>
        <taxon>Sphingobacteriaceae</taxon>
        <taxon>Solitalea</taxon>
    </lineage>
</organism>
<evidence type="ECO:0000256" key="6">
    <source>
        <dbReference type="ARBA" id="ARBA00024536"/>
    </source>
</evidence>
<dbReference type="HAMAP" id="MF_00323">
    <property type="entry name" value="Ferrochelatase"/>
    <property type="match status" value="1"/>
</dbReference>
<comment type="similarity">
    <text evidence="1 7 8">Belongs to the ferrochelatase family.</text>
</comment>
<dbReference type="NCBIfam" id="TIGR00109">
    <property type="entry name" value="hemH"/>
    <property type="match status" value="1"/>
</dbReference>
<dbReference type="Gene3D" id="3.40.50.1400">
    <property type="match status" value="2"/>
</dbReference>
<dbReference type="UniPathway" id="UPA00252">
    <property type="reaction ID" value="UER00325"/>
</dbReference>
<keyword evidence="7" id="KW-0479">Metal-binding</keyword>
<dbReference type="InterPro" id="IPR033659">
    <property type="entry name" value="Ferrochelatase_N"/>
</dbReference>
<dbReference type="SUPFAM" id="SSF53800">
    <property type="entry name" value="Chelatase"/>
    <property type="match status" value="1"/>
</dbReference>
<dbReference type="EMBL" id="FXSZ01000004">
    <property type="protein sequence ID" value="SMO62280.1"/>
    <property type="molecule type" value="Genomic_DNA"/>
</dbReference>
<comment type="pathway">
    <text evidence="7">Porphyrin-containing compound metabolism; protoheme biosynthesis; protoheme from protoporphyrin-IX: step 1/1.</text>
</comment>
<dbReference type="CDD" id="cd03411">
    <property type="entry name" value="Ferrochelatase_N"/>
    <property type="match status" value="1"/>
</dbReference>
<dbReference type="Pfam" id="PF00762">
    <property type="entry name" value="Ferrochelatase"/>
    <property type="match status" value="1"/>
</dbReference>
<evidence type="ECO:0000256" key="5">
    <source>
        <dbReference type="ARBA" id="ARBA00023244"/>
    </source>
</evidence>
<evidence type="ECO:0000256" key="3">
    <source>
        <dbReference type="ARBA" id="ARBA00023133"/>
    </source>
</evidence>
<dbReference type="CDD" id="cd00419">
    <property type="entry name" value="Ferrochelatase_C"/>
    <property type="match status" value="1"/>
</dbReference>
<evidence type="ECO:0000313" key="9">
    <source>
        <dbReference type="EMBL" id="SMO62280.1"/>
    </source>
</evidence>
<reference evidence="9 10" key="1">
    <citation type="submission" date="2017-05" db="EMBL/GenBank/DDBJ databases">
        <authorList>
            <person name="Varghese N."/>
            <person name="Submissions S."/>
        </authorList>
    </citation>
    <scope>NUCLEOTIDE SEQUENCE [LARGE SCALE GENOMIC DNA]</scope>
    <source>
        <strain evidence="9 10">DSM 21342</strain>
    </source>
</reference>
<evidence type="ECO:0000256" key="2">
    <source>
        <dbReference type="ARBA" id="ARBA00023004"/>
    </source>
</evidence>
<dbReference type="GO" id="GO:0004325">
    <property type="term" value="F:ferrochelatase activity"/>
    <property type="evidence" value="ECO:0007669"/>
    <property type="project" value="UniProtKB-UniRule"/>
</dbReference>
<dbReference type="EC" id="4.98.1.1" evidence="7"/>
<evidence type="ECO:0000313" key="10">
    <source>
        <dbReference type="Proteomes" id="UP000315971"/>
    </source>
</evidence>
<keyword evidence="5 7" id="KW-0627">Porphyrin biosynthesis</keyword>
<keyword evidence="10" id="KW-1185">Reference proteome</keyword>
<protein>
    <recommendedName>
        <fullName evidence="7">Ferrochelatase</fullName>
        <ecNumber evidence="7">4.98.1.1</ecNumber>
    </recommendedName>
    <alternativeName>
        <fullName evidence="7">Heme synthase</fullName>
    </alternativeName>
    <alternativeName>
        <fullName evidence="7">Protoheme ferro-lyase</fullName>
    </alternativeName>
</protein>
<comment type="catalytic activity">
    <reaction evidence="6">
        <text>Fe-coproporphyrin III + 2 H(+) = coproporphyrin III + Fe(2+)</text>
        <dbReference type="Rhea" id="RHEA:49572"/>
        <dbReference type="ChEBI" id="CHEBI:15378"/>
        <dbReference type="ChEBI" id="CHEBI:29033"/>
        <dbReference type="ChEBI" id="CHEBI:68438"/>
        <dbReference type="ChEBI" id="CHEBI:131725"/>
        <dbReference type="EC" id="4.99.1.9"/>
    </reaction>
    <physiologicalReaction direction="right-to-left" evidence="6">
        <dbReference type="Rhea" id="RHEA:49574"/>
    </physiologicalReaction>
</comment>
<keyword evidence="4 7" id="KW-0456">Lyase</keyword>
<dbReference type="GO" id="GO:0005737">
    <property type="term" value="C:cytoplasm"/>
    <property type="evidence" value="ECO:0007669"/>
    <property type="project" value="UniProtKB-SubCell"/>
</dbReference>
<proteinExistence type="inferred from homology"/>
<keyword evidence="3 7" id="KW-0350">Heme biosynthesis</keyword>
<evidence type="ECO:0000256" key="1">
    <source>
        <dbReference type="ARBA" id="ARBA00007718"/>
    </source>
</evidence>
<accession>A0A521CUE0</accession>
<dbReference type="InterPro" id="IPR033644">
    <property type="entry name" value="Ferrochelatase_C"/>
</dbReference>
<dbReference type="OrthoDB" id="9809741at2"/>
<evidence type="ECO:0000256" key="4">
    <source>
        <dbReference type="ARBA" id="ARBA00023239"/>
    </source>
</evidence>
<comment type="function">
    <text evidence="7">Catalyzes the ferrous insertion into protoporphyrin IX.</text>
</comment>
<sequence>MKAKKGILLVNLGTPDSPSTSDVRKYLDEFLSDPRVIDTSAIGRFFLVKTIILPLRSPKSAKSYQEIWTDKGSPLLRHTIRQAELLQERLGNEFQVEYAMRYQNPSLETVLERFKQEKVSTIKVIPLFPQYASASTGSVHEKIMSLVRYWQIVPEIEFVNSFPAHPMMIDAFAQLGSKHNVADYDHVLFSFHGLPQRQLIKADLSGCHCQKVDNCCGAININNQYCYSAQSHLTAREIAKALNLSKENYTICFQSRLGKDPWVEPYTSAVIEKLAKEGKKKLLVFCPAFVADCLETIFEVEVEYDEEFKYNGGEKVQLVEGLNDHPRWIDALEDMARK</sequence>
<evidence type="ECO:0000256" key="7">
    <source>
        <dbReference type="HAMAP-Rule" id="MF_00323"/>
    </source>
</evidence>
<dbReference type="AlphaFoldDB" id="A0A521CUE0"/>
<dbReference type="PANTHER" id="PTHR11108">
    <property type="entry name" value="FERROCHELATASE"/>
    <property type="match status" value="1"/>
</dbReference>
<dbReference type="GO" id="GO:0046872">
    <property type="term" value="F:metal ion binding"/>
    <property type="evidence" value="ECO:0007669"/>
    <property type="project" value="UniProtKB-KW"/>
</dbReference>
<comment type="subcellular location">
    <subcellularLocation>
        <location evidence="7">Cytoplasm</location>
    </subcellularLocation>
</comment>
<dbReference type="InterPro" id="IPR001015">
    <property type="entry name" value="Ferrochelatase"/>
</dbReference>
<dbReference type="PANTHER" id="PTHR11108:SF1">
    <property type="entry name" value="FERROCHELATASE, MITOCHONDRIAL"/>
    <property type="match status" value="1"/>
</dbReference>
<name>A0A521CUE0_9SPHI</name>